<organism evidence="1">
    <name type="scientific">Myoviridae sp. ctLnO19</name>
    <dbReference type="NCBI Taxonomy" id="2825085"/>
    <lineage>
        <taxon>Viruses</taxon>
        <taxon>Duplodnaviria</taxon>
        <taxon>Heunggongvirae</taxon>
        <taxon>Uroviricota</taxon>
        <taxon>Caudoviricetes</taxon>
    </lineage>
</organism>
<reference evidence="1" key="1">
    <citation type="journal article" date="2021" name="Proc. Natl. Acad. Sci. U.S.A.">
        <title>A Catalog of Tens of Thousands of Viruses from Human Metagenomes Reveals Hidden Associations with Chronic Diseases.</title>
        <authorList>
            <person name="Tisza M.J."/>
            <person name="Buck C.B."/>
        </authorList>
    </citation>
    <scope>NUCLEOTIDE SEQUENCE</scope>
    <source>
        <strain evidence="1">CtLnO19</strain>
    </source>
</reference>
<proteinExistence type="predicted"/>
<accession>A0A8S5P1Z3</accession>
<dbReference type="EMBL" id="BK015301">
    <property type="protein sequence ID" value="DAE00449.1"/>
    <property type="molecule type" value="Genomic_DNA"/>
</dbReference>
<sequence>MSRQSYCLLKRLSKSRNIFNSLKGSMPMSQVNENVVKLWCAGGAGLGIAADVLKSQGKLSTSTEIARLDTVLLDTSRSNYHKNESIFEEHGVELVTIPGLDGSGQKRDENVDKVVPYIANIVHQHKPEDNSSLNIVIHSGSGGSGSIEGPLVVKELLENDAVVMVIMIGDATTNKFAANTAATIRTYASISKQLGKPVIVRYYQNYADKDSTPDNINKAIAYSITDYRLLFSGNIHGVDSSDLRHFFQYHKVTNTEPGLTLISNFAIQNQDKSSLDKTLEKSLGDNYNIVSLISIDSGDGLSRQPIPCDFRVDGQVIYASNVPEEKRSSLYFVLTDNYFFQVINNLNEVVSSYEKKARARVNNVINTSDADSNGLVL</sequence>
<dbReference type="Gene3D" id="3.40.50.1440">
    <property type="entry name" value="Tubulin/FtsZ, GTPase domain"/>
    <property type="match status" value="1"/>
</dbReference>
<dbReference type="SMR" id="A0A8S5P1Z3"/>
<protein>
    <submittedName>
        <fullName evidence="1">Tubulin</fullName>
    </submittedName>
</protein>
<name>A0A8S5P1Z3_9CAUD</name>
<dbReference type="InterPro" id="IPR036525">
    <property type="entry name" value="Tubulin/FtsZ_GTPase_sf"/>
</dbReference>
<evidence type="ECO:0000313" key="1">
    <source>
        <dbReference type="EMBL" id="DAE00449.1"/>
    </source>
</evidence>